<accession>A0A2S0NKN0</accession>
<organism evidence="2 3">
    <name type="scientific">Williamsoniiplasma luminosum</name>
    <dbReference type="NCBI Taxonomy" id="214888"/>
    <lineage>
        <taxon>Bacteria</taxon>
        <taxon>Bacillati</taxon>
        <taxon>Mycoplasmatota</taxon>
        <taxon>Mollicutes</taxon>
        <taxon>Entomoplasmatales</taxon>
        <taxon>Williamsoniiplasma</taxon>
    </lineage>
</organism>
<dbReference type="NCBIfam" id="NF033460">
    <property type="entry name" value="glycerol3P_ox_II"/>
    <property type="match status" value="1"/>
</dbReference>
<dbReference type="PANTHER" id="PTHR42720">
    <property type="entry name" value="GLYCEROL-3-PHOSPHATE DEHYDROGENASE"/>
    <property type="match status" value="1"/>
</dbReference>
<name>A0A2S0NKN0_9MOLU</name>
<dbReference type="Proteomes" id="UP000239250">
    <property type="component" value="Chromosome"/>
</dbReference>
<dbReference type="SUPFAM" id="SSF54373">
    <property type="entry name" value="FAD-linked reductases, C-terminal domain"/>
    <property type="match status" value="1"/>
</dbReference>
<dbReference type="PANTHER" id="PTHR42720:SF1">
    <property type="entry name" value="GLYCEROL 3-PHOSPHATE OXIDASE"/>
    <property type="match status" value="1"/>
</dbReference>
<proteinExistence type="predicted"/>
<dbReference type="EMBL" id="CP027019">
    <property type="protein sequence ID" value="AVP49571.1"/>
    <property type="molecule type" value="Genomic_DNA"/>
</dbReference>
<protein>
    <submittedName>
        <fullName evidence="2">Type 2 glycerol-3-phosphate oxidase</fullName>
    </submittedName>
</protein>
<gene>
    <name evidence="2" type="primary">glpO</name>
    <name evidence="2" type="ORF">C5T88_03275</name>
</gene>
<dbReference type="AlphaFoldDB" id="A0A2S0NKN0"/>
<dbReference type="RefSeq" id="WP_303662146.1">
    <property type="nucleotide sequence ID" value="NZ_CP027019.1"/>
</dbReference>
<dbReference type="Pfam" id="PF01266">
    <property type="entry name" value="DAO"/>
    <property type="match status" value="1"/>
</dbReference>
<reference evidence="3" key="1">
    <citation type="submission" date="2018-02" db="EMBL/GenBank/DDBJ databases">
        <title>Firefly genomes illuminate parallel origins of bioluminescence in beetles.</title>
        <authorList>
            <person name="Fallon T.R."/>
            <person name="Lower S.E.S."/>
            <person name="Behringer M."/>
            <person name="Weng J.-K."/>
        </authorList>
    </citation>
    <scope>NUCLEOTIDE SEQUENCE [LARGE SCALE GENOMIC DNA]</scope>
</reference>
<evidence type="ECO:0000313" key="3">
    <source>
        <dbReference type="Proteomes" id="UP000239250"/>
    </source>
</evidence>
<dbReference type="InterPro" id="IPR036188">
    <property type="entry name" value="FAD/NAD-bd_sf"/>
</dbReference>
<dbReference type="Gene3D" id="3.50.50.60">
    <property type="entry name" value="FAD/NAD(P)-binding domain"/>
    <property type="match status" value="1"/>
</dbReference>
<evidence type="ECO:0000259" key="1">
    <source>
        <dbReference type="Pfam" id="PF01266"/>
    </source>
</evidence>
<sequence>MLNRNIKTTDIVVVGAGIIGAAIARELSKYKKKVVVLESNLRVGMETTSGNSGLIHGGFDPTPGKLNAKLNVLGKKRYEDWIREMAFPYTRIDSTIVAFNEEEMQHVHMLYERGLINGLDANELEIIDAKELQKREPNISKEIIGALVCNSSIAIDPLKLTETLLANAIKNGVNLKVDSRVIKITKTGNDFLISTSKNEQYQTKIIINVAGHYADVIAKMAGYPDFELKTKRGEYRILEKTEFGVVNSVIFMVPTIHGKGIIVAPTLDGHILVGPTSEDDVPKDETRLVTPAKYEEIGKIGLKLIPNLRINKTVMTMAGSRPIHQESDDFYIKHAIKDKNFINVAGTKSPGISSAPAIADMVCEMVENVIGKMEINKNFDAKQSECLPLK</sequence>
<dbReference type="SUPFAM" id="SSF51905">
    <property type="entry name" value="FAD/NAD(P)-binding domain"/>
    <property type="match status" value="1"/>
</dbReference>
<dbReference type="Gene3D" id="3.30.9.10">
    <property type="entry name" value="D-Amino Acid Oxidase, subunit A, domain 2"/>
    <property type="match status" value="1"/>
</dbReference>
<dbReference type="InterPro" id="IPR006076">
    <property type="entry name" value="FAD-dep_OxRdtase"/>
</dbReference>
<evidence type="ECO:0000313" key="2">
    <source>
        <dbReference type="EMBL" id="AVP49571.1"/>
    </source>
</evidence>
<feature type="domain" description="FAD dependent oxidoreductase" evidence="1">
    <location>
        <begin position="10"/>
        <end position="365"/>
    </location>
</feature>
<dbReference type="InterPro" id="IPR052745">
    <property type="entry name" value="G3P_Oxidase/Oxidoreductase"/>
</dbReference>